<feature type="compositionally biased region" description="Low complexity" evidence="1">
    <location>
        <begin position="591"/>
        <end position="601"/>
    </location>
</feature>
<feature type="compositionally biased region" description="Low complexity" evidence="1">
    <location>
        <begin position="256"/>
        <end position="266"/>
    </location>
</feature>
<feature type="non-terminal residue" evidence="2">
    <location>
        <position position="1"/>
    </location>
</feature>
<evidence type="ECO:0000256" key="1">
    <source>
        <dbReference type="SAM" id="MobiDB-lite"/>
    </source>
</evidence>
<dbReference type="Proteomes" id="UP000479190">
    <property type="component" value="Unassembled WGS sequence"/>
</dbReference>
<dbReference type="AlphaFoldDB" id="A0A6H5IMM8"/>
<gene>
    <name evidence="2" type="ORF">TBRA_LOCUS8638</name>
</gene>
<keyword evidence="3" id="KW-1185">Reference proteome</keyword>
<feature type="region of interest" description="Disordered" evidence="1">
    <location>
        <begin position="590"/>
        <end position="609"/>
    </location>
</feature>
<organism evidence="2 3">
    <name type="scientific">Trichogramma brassicae</name>
    <dbReference type="NCBI Taxonomy" id="86971"/>
    <lineage>
        <taxon>Eukaryota</taxon>
        <taxon>Metazoa</taxon>
        <taxon>Ecdysozoa</taxon>
        <taxon>Arthropoda</taxon>
        <taxon>Hexapoda</taxon>
        <taxon>Insecta</taxon>
        <taxon>Pterygota</taxon>
        <taxon>Neoptera</taxon>
        <taxon>Endopterygota</taxon>
        <taxon>Hymenoptera</taxon>
        <taxon>Apocrita</taxon>
        <taxon>Proctotrupomorpha</taxon>
        <taxon>Chalcidoidea</taxon>
        <taxon>Trichogrammatidae</taxon>
        <taxon>Trichogramma</taxon>
    </lineage>
</organism>
<reference evidence="2 3" key="1">
    <citation type="submission" date="2020-02" db="EMBL/GenBank/DDBJ databases">
        <authorList>
            <person name="Ferguson B K."/>
        </authorList>
    </citation>
    <scope>NUCLEOTIDE SEQUENCE [LARGE SCALE GENOMIC DNA]</scope>
</reference>
<dbReference type="EMBL" id="CADCXV010000828">
    <property type="protein sequence ID" value="CAB0036788.1"/>
    <property type="molecule type" value="Genomic_DNA"/>
</dbReference>
<evidence type="ECO:0000313" key="2">
    <source>
        <dbReference type="EMBL" id="CAB0036788.1"/>
    </source>
</evidence>
<accession>A0A6H5IMM8</accession>
<name>A0A6H5IMM8_9HYME</name>
<feature type="region of interest" description="Disordered" evidence="1">
    <location>
        <begin position="254"/>
        <end position="275"/>
    </location>
</feature>
<protein>
    <submittedName>
        <fullName evidence="2">Uncharacterized protein</fullName>
    </submittedName>
</protein>
<sequence length="609" mass="67200">KDFDFQQQMSNSSIQVHVGCSIHHNTIQLSASALRTKNLLFPVRGNPTSIRCIHVIRVDRYLLICLDQVDRRENNRSSNDVGKVVDGTNRVSIRDCSSVESINRHKVASHSYPYVRGAMAMTTGSRKDGTHQLSTFGQIRPWQLEVSREPTDEDGMTTAGQESYALVPPLRPTRCTSNLQSSRTRRSAPPLDQACVKLKDEEDLKENQKYYIFRRGCKYSKCNPNNNYCKRVAAYLYSVADRSSLQGPSLLRFDTSSSSASGSGSRSSDRSRSLRRLARSKSDLSGLRAPNLSLLLSSSSSIFTRDLSFRSPWAELSSFGRVPHGIWVVLVGQVLNPAPKRGRSFREELCPMAPKLAAPVGDDLCMTDQNYLCCQGPQGFLALPDQPRGYSPRVQRPEGYLTVRANAYAFALRYEFGHSVRTPQNGHNLCLEYRGQPTEGNKRAPTVSPPVVPCSRQPSGTEFRYNALHPVPGEDVLRDHDDSPSLKQRLAELRQGLPGDLIHLAHDSLLQQQQPLRPSDRVIEIIIRDDCPGQRVRHPGRTYALIGAPSPAGGVSPEPFRRFCPLGTGVLSLGGVLDFCAPDGAFGPGGATLSTGTGSLPRYGASLRR</sequence>
<evidence type="ECO:0000313" key="3">
    <source>
        <dbReference type="Proteomes" id="UP000479190"/>
    </source>
</evidence>
<proteinExistence type="predicted"/>